<accession>A0AAD5WP98</accession>
<protein>
    <submittedName>
        <fullName evidence="1">Uncharacterized protein</fullName>
    </submittedName>
</protein>
<sequence length="116" mass="13337">MTQFNCEPQLVGVISAGLWHCSMSGGAEMLTTATTCQWDLMGNSILDIIRWQEVSRALLGPWDASWIHINAPSHWQKYRQKYRDALLTMLSEQDWLIDPYNPTRTKDGHPNHIRLA</sequence>
<comment type="caution">
    <text evidence="1">The sequence shown here is derived from an EMBL/GenBank/DDBJ whole genome shotgun (WGS) entry which is preliminary data.</text>
</comment>
<organism evidence="1 2">
    <name type="scientific">Zalerion maritima</name>
    <dbReference type="NCBI Taxonomy" id="339359"/>
    <lineage>
        <taxon>Eukaryota</taxon>
        <taxon>Fungi</taxon>
        <taxon>Dikarya</taxon>
        <taxon>Ascomycota</taxon>
        <taxon>Pezizomycotina</taxon>
        <taxon>Sordariomycetes</taxon>
        <taxon>Lulworthiomycetidae</taxon>
        <taxon>Lulworthiales</taxon>
        <taxon>Lulworthiaceae</taxon>
        <taxon>Zalerion</taxon>
    </lineage>
</organism>
<evidence type="ECO:0000313" key="2">
    <source>
        <dbReference type="Proteomes" id="UP001201980"/>
    </source>
</evidence>
<dbReference type="AlphaFoldDB" id="A0AAD5WP98"/>
<dbReference type="EMBL" id="JAKWBI020000292">
    <property type="protein sequence ID" value="KAJ2897143.1"/>
    <property type="molecule type" value="Genomic_DNA"/>
</dbReference>
<dbReference type="Proteomes" id="UP001201980">
    <property type="component" value="Unassembled WGS sequence"/>
</dbReference>
<reference evidence="1" key="1">
    <citation type="submission" date="2022-07" db="EMBL/GenBank/DDBJ databases">
        <title>Draft genome sequence of Zalerion maritima ATCC 34329, a (micro)plastics degrading marine fungus.</title>
        <authorList>
            <person name="Paco A."/>
            <person name="Goncalves M.F.M."/>
            <person name="Rocha-Santos T.A.P."/>
            <person name="Alves A."/>
        </authorList>
    </citation>
    <scope>NUCLEOTIDE SEQUENCE</scope>
    <source>
        <strain evidence="1">ATCC 34329</strain>
    </source>
</reference>
<keyword evidence="2" id="KW-1185">Reference proteome</keyword>
<proteinExistence type="predicted"/>
<name>A0AAD5WP98_9PEZI</name>
<gene>
    <name evidence="1" type="ORF">MKZ38_004961</name>
</gene>
<evidence type="ECO:0000313" key="1">
    <source>
        <dbReference type="EMBL" id="KAJ2897143.1"/>
    </source>
</evidence>